<dbReference type="RefSeq" id="WP_093390955.1">
    <property type="nucleotide sequence ID" value="NZ_LT629736.1"/>
</dbReference>
<dbReference type="InterPro" id="IPR006015">
    <property type="entry name" value="Universal_stress_UspA"/>
</dbReference>
<evidence type="ECO:0000256" key="1">
    <source>
        <dbReference type="ARBA" id="ARBA00008791"/>
    </source>
</evidence>
<dbReference type="PANTHER" id="PTHR46268">
    <property type="entry name" value="STRESS RESPONSE PROTEIN NHAX"/>
    <property type="match status" value="1"/>
</dbReference>
<dbReference type="InterPro" id="IPR014729">
    <property type="entry name" value="Rossmann-like_a/b/a_fold"/>
</dbReference>
<feature type="domain" description="UspA" evidence="2">
    <location>
        <begin position="7"/>
        <end position="133"/>
    </location>
</feature>
<name>A0A1H1L3G8_9GAMM</name>
<proteinExistence type="inferred from homology"/>
<accession>A0A1H1L3G8</accession>
<dbReference type="AlphaFoldDB" id="A0A1H1L3G8"/>
<dbReference type="CDD" id="cd00293">
    <property type="entry name" value="USP-like"/>
    <property type="match status" value="2"/>
</dbReference>
<dbReference type="OrthoDB" id="6872702at2"/>
<dbReference type="SUPFAM" id="SSF52402">
    <property type="entry name" value="Adenine nucleotide alpha hydrolases-like"/>
    <property type="match status" value="2"/>
</dbReference>
<evidence type="ECO:0000313" key="4">
    <source>
        <dbReference type="Proteomes" id="UP000243207"/>
    </source>
</evidence>
<dbReference type="STRING" id="487184.SAMN05216421_0026"/>
<dbReference type="Gene3D" id="3.40.50.620">
    <property type="entry name" value="HUPs"/>
    <property type="match status" value="2"/>
</dbReference>
<keyword evidence="4" id="KW-1185">Reference proteome</keyword>
<evidence type="ECO:0000259" key="2">
    <source>
        <dbReference type="Pfam" id="PF00582"/>
    </source>
</evidence>
<feature type="domain" description="UspA" evidence="2">
    <location>
        <begin position="165"/>
        <end position="263"/>
    </location>
</feature>
<dbReference type="PANTHER" id="PTHR46268:SF26">
    <property type="entry name" value="UNIVERSAL STRESS PROTEIN MJ0577"/>
    <property type="match status" value="1"/>
</dbReference>
<dbReference type="PRINTS" id="PR01438">
    <property type="entry name" value="UNVRSLSTRESS"/>
</dbReference>
<dbReference type="EMBL" id="LT629736">
    <property type="protein sequence ID" value="SDR69033.1"/>
    <property type="molecule type" value="Genomic_DNA"/>
</dbReference>
<dbReference type="Proteomes" id="UP000243207">
    <property type="component" value="Chromosome I"/>
</dbReference>
<evidence type="ECO:0000313" key="3">
    <source>
        <dbReference type="EMBL" id="SDR69033.1"/>
    </source>
</evidence>
<comment type="similarity">
    <text evidence="1">Belongs to the universal stress protein A family.</text>
</comment>
<gene>
    <name evidence="3" type="ORF">SAMN05216421_0026</name>
</gene>
<sequence>MLKHCILSVDYSDEWDKIYDHLPNLIQLLKIERMTLVYAVEPQKRHHLEDNDTAIDSRLRRLGDELSGKLGITADHEVRHGFPAAELSAAASKHEANAIIALNRSHSAGRAALFGNSVMHLARVSRVPVLVIPYDGKPGERNAPLVLATDGSDAARNAQRLFEGLAHAASGSKVVWVKDDDAGQHDEERMEPLLDDFQRRFKNLESKRIIGDPAEKLTAYADQESAALVIIGKRGNTPIPDLLVGSTAEAVARSSHRPVLLVP</sequence>
<protein>
    <submittedName>
        <fullName evidence="3">Universal stress protein family protein</fullName>
    </submittedName>
</protein>
<reference evidence="4" key="1">
    <citation type="submission" date="2016-10" db="EMBL/GenBank/DDBJ databases">
        <authorList>
            <person name="Varghese N."/>
            <person name="Submissions S."/>
        </authorList>
    </citation>
    <scope>NUCLEOTIDE SEQUENCE [LARGE SCALE GENOMIC DNA]</scope>
    <source>
        <strain evidence="4">NRRL B-51270</strain>
    </source>
</reference>
<organism evidence="3 4">
    <name type="scientific">Halopseudomonas xinjiangensis</name>
    <dbReference type="NCBI Taxonomy" id="487184"/>
    <lineage>
        <taxon>Bacteria</taxon>
        <taxon>Pseudomonadati</taxon>
        <taxon>Pseudomonadota</taxon>
        <taxon>Gammaproteobacteria</taxon>
        <taxon>Pseudomonadales</taxon>
        <taxon>Pseudomonadaceae</taxon>
        <taxon>Halopseudomonas</taxon>
    </lineage>
</organism>
<dbReference type="Pfam" id="PF00582">
    <property type="entry name" value="Usp"/>
    <property type="match status" value="2"/>
</dbReference>
<dbReference type="InterPro" id="IPR006016">
    <property type="entry name" value="UspA"/>
</dbReference>